<organism evidence="1">
    <name type="scientific">Rhizophora mucronata</name>
    <name type="common">Asiatic mangrove</name>
    <dbReference type="NCBI Taxonomy" id="61149"/>
    <lineage>
        <taxon>Eukaryota</taxon>
        <taxon>Viridiplantae</taxon>
        <taxon>Streptophyta</taxon>
        <taxon>Embryophyta</taxon>
        <taxon>Tracheophyta</taxon>
        <taxon>Spermatophyta</taxon>
        <taxon>Magnoliopsida</taxon>
        <taxon>eudicotyledons</taxon>
        <taxon>Gunneridae</taxon>
        <taxon>Pentapetalae</taxon>
        <taxon>rosids</taxon>
        <taxon>fabids</taxon>
        <taxon>Malpighiales</taxon>
        <taxon>Rhizophoraceae</taxon>
        <taxon>Rhizophora</taxon>
    </lineage>
</organism>
<dbReference type="EMBL" id="GGEC01045234">
    <property type="protein sequence ID" value="MBX25718.1"/>
    <property type="molecule type" value="Transcribed_RNA"/>
</dbReference>
<dbReference type="AlphaFoldDB" id="A0A2P2M676"/>
<sequence>MVQSNKSVKRDMAQMRHCLLLYTFKSLANFRFSSTPPFLQTSSFKAEVIISFSLSSMAILKSANFLCNMFFSFNNCISLTQAEAICSRSI</sequence>
<name>A0A2P2M676_RHIMU</name>
<accession>A0A2P2M676</accession>
<proteinExistence type="predicted"/>
<evidence type="ECO:0000313" key="1">
    <source>
        <dbReference type="EMBL" id="MBX25718.1"/>
    </source>
</evidence>
<reference evidence="1" key="1">
    <citation type="submission" date="2018-02" db="EMBL/GenBank/DDBJ databases">
        <title>Rhizophora mucronata_Transcriptome.</title>
        <authorList>
            <person name="Meera S.P."/>
            <person name="Sreeshan A."/>
            <person name="Augustine A."/>
        </authorList>
    </citation>
    <scope>NUCLEOTIDE SEQUENCE</scope>
    <source>
        <tissue evidence="1">Leaf</tissue>
    </source>
</reference>
<protein>
    <submittedName>
        <fullName evidence="1">Uncharacterized protein LOC105632512 isoform X2</fullName>
    </submittedName>
</protein>